<name>A0AAV9S0M1_9TELE</name>
<reference evidence="2 3" key="1">
    <citation type="submission" date="2021-06" db="EMBL/GenBank/DDBJ databases">
        <authorList>
            <person name="Palmer J.M."/>
        </authorList>
    </citation>
    <scope>NUCLEOTIDE SEQUENCE [LARGE SCALE GENOMIC DNA]</scope>
    <source>
        <strain evidence="2 3">MEX-2019</strain>
        <tissue evidence="2">Muscle</tissue>
    </source>
</reference>
<accession>A0AAV9S0M1</accession>
<dbReference type="PANTHER" id="PTHR47440">
    <property type="entry name" value="RIKEN CDNA A430078G23 GENE"/>
    <property type="match status" value="1"/>
</dbReference>
<keyword evidence="3" id="KW-1185">Reference proteome</keyword>
<organism evidence="2 3">
    <name type="scientific">Crenichthys baileyi</name>
    <name type="common">White River springfish</name>
    <dbReference type="NCBI Taxonomy" id="28760"/>
    <lineage>
        <taxon>Eukaryota</taxon>
        <taxon>Metazoa</taxon>
        <taxon>Chordata</taxon>
        <taxon>Craniata</taxon>
        <taxon>Vertebrata</taxon>
        <taxon>Euteleostomi</taxon>
        <taxon>Actinopterygii</taxon>
        <taxon>Neopterygii</taxon>
        <taxon>Teleostei</taxon>
        <taxon>Neoteleostei</taxon>
        <taxon>Acanthomorphata</taxon>
        <taxon>Ovalentaria</taxon>
        <taxon>Atherinomorphae</taxon>
        <taxon>Cyprinodontiformes</taxon>
        <taxon>Goodeidae</taxon>
        <taxon>Crenichthys</taxon>
    </lineage>
</organism>
<feature type="region of interest" description="Disordered" evidence="1">
    <location>
        <begin position="345"/>
        <end position="378"/>
    </location>
</feature>
<evidence type="ECO:0000256" key="1">
    <source>
        <dbReference type="SAM" id="MobiDB-lite"/>
    </source>
</evidence>
<protein>
    <submittedName>
        <fullName evidence="2">Uncharacterized protein</fullName>
    </submittedName>
</protein>
<proteinExistence type="predicted"/>
<evidence type="ECO:0000313" key="3">
    <source>
        <dbReference type="Proteomes" id="UP001311232"/>
    </source>
</evidence>
<dbReference type="Proteomes" id="UP001311232">
    <property type="component" value="Unassembled WGS sequence"/>
</dbReference>
<feature type="region of interest" description="Disordered" evidence="1">
    <location>
        <begin position="531"/>
        <end position="602"/>
    </location>
</feature>
<sequence length="700" mass="76661">MPTVSSNPSDFPPSSHFPSSSSYWVPQHHCEQTPVHAGLCSAPMAESPLNHSWPSFSRLWMKRWSFKRGASLAVRKKTAVDPAASECKPCSQTCGNPSTQLGVQAPTGKGSSSSLPPASITEDVFTDNTSDDQDASSVVSDYDCPCVEAGSSLEDLQGLSSSLIDSEYFKDLQGESSASQAIESTDTTAFPESQTQQTVSINTNSQPKNQSTHTALTTHFLQVIAPSFPSYEQLADEPPSDSEVSQLSPRPLQSFAVNSDDSTGSALSLSWTLDLNGLLRSVETVKAAQELYGVKDQGKMELDGEPDMDSFPILVRSLSTSRRHSWGVPLSPINSGRRLSLDPAAIDSDEDRGDDDEHQNSLFQSSQQQSDSFSACPGDEPDGFSLRAICTPGRQLYSRSEILATDEYSRAAHISRVVQTSKQAARAAGVAEEFDPEENLHSTEGQSHIYHITEGLSPFSPDISAPYQTSAVSRSHSSLSFSRQDGPFAELMVQKVLQELKLYYGVKHRNNSSPDIKESGSVTWYEFLSNENEEEEDRAGKAEKGTKVKRTLSSLRNRVTGSFNKDKGKNREKDPHRAKERDREAKGKECRTTSSSTNGHHLVPGSFSSSATCSICSKSLQKKHGLQCMKGESVIKLMLEHTRRREKTSECPFNLNRALWGFSLWNASFVCQILFPVEALKLDKTENLGILVAVGSGWRM</sequence>
<dbReference type="AlphaFoldDB" id="A0AAV9S0M1"/>
<dbReference type="InterPro" id="IPR053089">
    <property type="entry name" value="Rho_GEF18"/>
</dbReference>
<dbReference type="SUPFAM" id="SSF57889">
    <property type="entry name" value="Cysteine-rich domain"/>
    <property type="match status" value="1"/>
</dbReference>
<comment type="caution">
    <text evidence="2">The sequence shown here is derived from an EMBL/GenBank/DDBJ whole genome shotgun (WGS) entry which is preliminary data.</text>
</comment>
<dbReference type="EMBL" id="JAHHUM010001079">
    <property type="protein sequence ID" value="KAK5614847.1"/>
    <property type="molecule type" value="Genomic_DNA"/>
</dbReference>
<dbReference type="PANTHER" id="PTHR47440:SF1">
    <property type="entry name" value="RHO_RAC GUANINE NUCLEOTIDE EXCHANGE FACTOR 18"/>
    <property type="match status" value="1"/>
</dbReference>
<evidence type="ECO:0000313" key="2">
    <source>
        <dbReference type="EMBL" id="KAK5614847.1"/>
    </source>
</evidence>
<feature type="compositionally biased region" description="Polar residues" evidence="1">
    <location>
        <begin position="551"/>
        <end position="563"/>
    </location>
</feature>
<feature type="compositionally biased region" description="Basic and acidic residues" evidence="1">
    <location>
        <begin position="564"/>
        <end position="591"/>
    </location>
</feature>
<feature type="compositionally biased region" description="Low complexity" evidence="1">
    <location>
        <begin position="360"/>
        <end position="374"/>
    </location>
</feature>
<feature type="compositionally biased region" description="Acidic residues" evidence="1">
    <location>
        <begin position="347"/>
        <end position="357"/>
    </location>
</feature>
<gene>
    <name evidence="2" type="ORF">CRENBAI_011184</name>
</gene>
<dbReference type="InterPro" id="IPR046349">
    <property type="entry name" value="C1-like_sf"/>
</dbReference>